<evidence type="ECO:0000256" key="2">
    <source>
        <dbReference type="SAM" id="SignalP"/>
    </source>
</evidence>
<name>A0ABW2TAB5_9ACTN</name>
<keyword evidence="2" id="KW-0732">Signal</keyword>
<gene>
    <name evidence="3" type="ORF">ACFQVD_33535</name>
</gene>
<feature type="signal peptide" evidence="2">
    <location>
        <begin position="1"/>
        <end position="20"/>
    </location>
</feature>
<keyword evidence="4" id="KW-1185">Reference proteome</keyword>
<protein>
    <submittedName>
        <fullName evidence="3">Uncharacterized protein</fullName>
    </submittedName>
</protein>
<feature type="region of interest" description="Disordered" evidence="1">
    <location>
        <begin position="61"/>
        <end position="81"/>
    </location>
</feature>
<evidence type="ECO:0000313" key="3">
    <source>
        <dbReference type="EMBL" id="MFC7605042.1"/>
    </source>
</evidence>
<accession>A0ABW2TAB5</accession>
<dbReference type="Proteomes" id="UP001596514">
    <property type="component" value="Unassembled WGS sequence"/>
</dbReference>
<dbReference type="RefSeq" id="WP_343962387.1">
    <property type="nucleotide sequence ID" value="NZ_BAAAGK010000007.1"/>
</dbReference>
<organism evidence="3 4">
    <name type="scientific">Streptosporangium amethystogenes subsp. fukuiense</name>
    <dbReference type="NCBI Taxonomy" id="698418"/>
    <lineage>
        <taxon>Bacteria</taxon>
        <taxon>Bacillati</taxon>
        <taxon>Actinomycetota</taxon>
        <taxon>Actinomycetes</taxon>
        <taxon>Streptosporangiales</taxon>
        <taxon>Streptosporangiaceae</taxon>
        <taxon>Streptosporangium</taxon>
    </lineage>
</organism>
<dbReference type="EMBL" id="JBHTEE010000001">
    <property type="protein sequence ID" value="MFC7605042.1"/>
    <property type="molecule type" value="Genomic_DNA"/>
</dbReference>
<proteinExistence type="predicted"/>
<sequence length="81" mass="8937">MSIFRYLVAAVLAVSTVALAAPVAYADPEPLPPWSPLSEDYEPSGTLTVRNGDRTETWTWVPGHQSYRSTESNSGSVRRNR</sequence>
<evidence type="ECO:0000313" key="4">
    <source>
        <dbReference type="Proteomes" id="UP001596514"/>
    </source>
</evidence>
<reference evidence="4" key="1">
    <citation type="journal article" date="2019" name="Int. J. Syst. Evol. Microbiol.">
        <title>The Global Catalogue of Microorganisms (GCM) 10K type strain sequencing project: providing services to taxonomists for standard genome sequencing and annotation.</title>
        <authorList>
            <consortium name="The Broad Institute Genomics Platform"/>
            <consortium name="The Broad Institute Genome Sequencing Center for Infectious Disease"/>
            <person name="Wu L."/>
            <person name="Ma J."/>
        </authorList>
    </citation>
    <scope>NUCLEOTIDE SEQUENCE [LARGE SCALE GENOMIC DNA]</scope>
    <source>
        <strain evidence="4">JCM 10083</strain>
    </source>
</reference>
<comment type="caution">
    <text evidence="3">The sequence shown here is derived from an EMBL/GenBank/DDBJ whole genome shotgun (WGS) entry which is preliminary data.</text>
</comment>
<evidence type="ECO:0000256" key="1">
    <source>
        <dbReference type="SAM" id="MobiDB-lite"/>
    </source>
</evidence>
<feature type="compositionally biased region" description="Polar residues" evidence="1">
    <location>
        <begin position="66"/>
        <end position="81"/>
    </location>
</feature>
<feature type="chain" id="PRO_5046518460" evidence="2">
    <location>
        <begin position="21"/>
        <end position="81"/>
    </location>
</feature>